<evidence type="ECO:0000313" key="6">
    <source>
        <dbReference type="Proteomes" id="UP000813068"/>
    </source>
</evidence>
<name>A0ABS6MV01_9GAMM</name>
<organism evidence="5 6">
    <name type="scientific">Geopseudomonas aromaticivorans</name>
    <dbReference type="NCBI Taxonomy" id="2849492"/>
    <lineage>
        <taxon>Bacteria</taxon>
        <taxon>Pseudomonadati</taxon>
        <taxon>Pseudomonadota</taxon>
        <taxon>Gammaproteobacteria</taxon>
        <taxon>Pseudomonadales</taxon>
        <taxon>Pseudomonadaceae</taxon>
        <taxon>Geopseudomonas</taxon>
    </lineage>
</organism>
<dbReference type="InterPro" id="IPR007412">
    <property type="entry name" value="FlgM"/>
</dbReference>
<sequence>MQGRFPVKIDSSHPPTRPTATEGKEASARALRSQAKPVAESPSTVSHLSAASGKNATQDVDPARVAEIRQAILEGRLQISAERIADGLIASVREQLEHD</sequence>
<comment type="caution">
    <text evidence="5">The sequence shown here is derived from an EMBL/GenBank/DDBJ whole genome shotgun (WGS) entry which is preliminary data.</text>
</comment>
<feature type="compositionally biased region" description="Polar residues" evidence="3">
    <location>
        <begin position="41"/>
        <end position="58"/>
    </location>
</feature>
<proteinExistence type="predicted"/>
<evidence type="ECO:0000256" key="2">
    <source>
        <dbReference type="ARBA" id="ARBA00030117"/>
    </source>
</evidence>
<reference evidence="5 6" key="1">
    <citation type="submission" date="2021-06" db="EMBL/GenBank/DDBJ databases">
        <title>Differences between aerobic and microaerobic xylene degrading microbial communities.</title>
        <authorList>
            <person name="Banerjee S."/>
            <person name="Tancsics A."/>
        </authorList>
    </citation>
    <scope>NUCLEOTIDE SEQUENCE [LARGE SCALE GENOMIC DNA]</scope>
    <source>
        <strain evidence="5 6">MAP12</strain>
    </source>
</reference>
<keyword evidence="5" id="KW-0966">Cell projection</keyword>
<dbReference type="Proteomes" id="UP000813068">
    <property type="component" value="Unassembled WGS sequence"/>
</dbReference>
<feature type="domain" description="Anti-sigma-28 factor FlgM C-terminal" evidence="4">
    <location>
        <begin position="48"/>
        <end position="89"/>
    </location>
</feature>
<keyword evidence="5" id="KW-0282">Flagellum</keyword>
<dbReference type="InterPro" id="IPR031316">
    <property type="entry name" value="FlgM_C"/>
</dbReference>
<keyword evidence="5" id="KW-0969">Cilium</keyword>
<keyword evidence="6" id="KW-1185">Reference proteome</keyword>
<protein>
    <recommendedName>
        <fullName evidence="2">Anti-sigma-28 factor</fullName>
    </recommendedName>
</protein>
<evidence type="ECO:0000256" key="3">
    <source>
        <dbReference type="SAM" id="MobiDB-lite"/>
    </source>
</evidence>
<dbReference type="NCBIfam" id="TIGR03824">
    <property type="entry name" value="FlgM_jcvi"/>
    <property type="match status" value="1"/>
</dbReference>
<gene>
    <name evidence="5" type="primary">flgM</name>
    <name evidence="5" type="ORF">KRX52_05450</name>
</gene>
<accession>A0ABS6MV01</accession>
<dbReference type="EMBL" id="JAHRGL010000013">
    <property type="protein sequence ID" value="MBV2132244.1"/>
    <property type="molecule type" value="Genomic_DNA"/>
</dbReference>
<dbReference type="Pfam" id="PF04316">
    <property type="entry name" value="FlgM"/>
    <property type="match status" value="1"/>
</dbReference>
<feature type="region of interest" description="Disordered" evidence="3">
    <location>
        <begin position="1"/>
        <end position="62"/>
    </location>
</feature>
<evidence type="ECO:0000259" key="4">
    <source>
        <dbReference type="Pfam" id="PF04316"/>
    </source>
</evidence>
<evidence type="ECO:0000256" key="1">
    <source>
        <dbReference type="ARBA" id="ARBA00024739"/>
    </source>
</evidence>
<evidence type="ECO:0000313" key="5">
    <source>
        <dbReference type="EMBL" id="MBV2132244.1"/>
    </source>
</evidence>
<comment type="function">
    <text evidence="1">Responsible for the coupling of flagellin expression to flagellar assembly by preventing expression of the flagellin genes when a component of the middle class of proteins is defective. It negatively regulates flagellar genes by inhibiting the activity of FliA by directly binding to FliA.</text>
</comment>